<dbReference type="STRING" id="1437059.A6A05_08235"/>
<feature type="domain" description="Peptidoglycan binding-like" evidence="2">
    <location>
        <begin position="10"/>
        <end position="58"/>
    </location>
</feature>
<evidence type="ECO:0000313" key="3">
    <source>
        <dbReference type="EMBL" id="OAN55732.1"/>
    </source>
</evidence>
<dbReference type="AlphaFoldDB" id="A0A178MXA7"/>
<dbReference type="Gene3D" id="1.10.101.10">
    <property type="entry name" value="PGBD-like superfamily/PGBD"/>
    <property type="match status" value="1"/>
</dbReference>
<protein>
    <recommendedName>
        <fullName evidence="2">Peptidoglycan binding-like domain-containing protein</fullName>
    </recommendedName>
</protein>
<organism evidence="3 4">
    <name type="scientific">Magnetospirillum moscoviense</name>
    <dbReference type="NCBI Taxonomy" id="1437059"/>
    <lineage>
        <taxon>Bacteria</taxon>
        <taxon>Pseudomonadati</taxon>
        <taxon>Pseudomonadota</taxon>
        <taxon>Alphaproteobacteria</taxon>
        <taxon>Rhodospirillales</taxon>
        <taxon>Rhodospirillaceae</taxon>
        <taxon>Magnetospirillum</taxon>
    </lineage>
</organism>
<reference evidence="3 4" key="1">
    <citation type="submission" date="2016-04" db="EMBL/GenBank/DDBJ databases">
        <title>Draft genome sequence of freshwater magnetotactic bacteria Magnetospirillum marisnigri SP-1 and Magnetospirillum moscoviense BB-1.</title>
        <authorList>
            <person name="Koziaeva V."/>
            <person name="Dziuba M.V."/>
            <person name="Ivanov T.M."/>
            <person name="Kuznetsov B."/>
            <person name="Grouzdev D.S."/>
        </authorList>
    </citation>
    <scope>NUCLEOTIDE SEQUENCE [LARGE SCALE GENOMIC DNA]</scope>
    <source>
        <strain evidence="3 4">BB-1</strain>
    </source>
</reference>
<dbReference type="EMBL" id="LWQU01000095">
    <property type="protein sequence ID" value="OAN55732.1"/>
    <property type="molecule type" value="Genomic_DNA"/>
</dbReference>
<dbReference type="InterPro" id="IPR002477">
    <property type="entry name" value="Peptidoglycan-bd-like"/>
</dbReference>
<evidence type="ECO:0000256" key="1">
    <source>
        <dbReference type="SAM" id="MobiDB-lite"/>
    </source>
</evidence>
<dbReference type="Pfam" id="PF01471">
    <property type="entry name" value="PG_binding_1"/>
    <property type="match status" value="1"/>
</dbReference>
<proteinExistence type="predicted"/>
<accession>A0A178MXA7</accession>
<dbReference type="SUPFAM" id="SSF47090">
    <property type="entry name" value="PGBD-like"/>
    <property type="match status" value="1"/>
</dbReference>
<feature type="region of interest" description="Disordered" evidence="1">
    <location>
        <begin position="58"/>
        <end position="128"/>
    </location>
</feature>
<dbReference type="InterPro" id="IPR036365">
    <property type="entry name" value="PGBD-like_sf"/>
</dbReference>
<name>A0A178MXA7_9PROT</name>
<gene>
    <name evidence="3" type="ORF">A6A05_08235</name>
</gene>
<sequence>MRTNYQVDPDDIVNTKQALNSLGYYDVPPERGIDDWTDDAMFKGIRSFQQDRNLKVDGFMRPGGPTEDAMNTQLAAAEDRRQPNTGRASEVPPNIKDPNTGRVRTVPLPRGAGRDERDTPSMGVDSEGWEIQLKPGLFGLPTWERTGNRRGKQR</sequence>
<comment type="caution">
    <text evidence="3">The sequence shown here is derived from an EMBL/GenBank/DDBJ whole genome shotgun (WGS) entry which is preliminary data.</text>
</comment>
<dbReference type="InterPro" id="IPR036366">
    <property type="entry name" value="PGBDSf"/>
</dbReference>
<keyword evidence="4" id="KW-1185">Reference proteome</keyword>
<evidence type="ECO:0000259" key="2">
    <source>
        <dbReference type="Pfam" id="PF01471"/>
    </source>
</evidence>
<dbReference type="RefSeq" id="WP_068497899.1">
    <property type="nucleotide sequence ID" value="NZ_LWQU01000095.1"/>
</dbReference>
<dbReference type="Proteomes" id="UP000078543">
    <property type="component" value="Unassembled WGS sequence"/>
</dbReference>
<evidence type="ECO:0000313" key="4">
    <source>
        <dbReference type="Proteomes" id="UP000078543"/>
    </source>
</evidence>